<dbReference type="PANTHER" id="PTHR12684">
    <property type="entry name" value="PUTATIVE PHOSPHOTRANSFERASE"/>
    <property type="match status" value="1"/>
</dbReference>
<dbReference type="HAMAP" id="MF_00299">
    <property type="entry name" value="KptA"/>
    <property type="match status" value="1"/>
</dbReference>
<evidence type="ECO:0000313" key="7">
    <source>
        <dbReference type="Proteomes" id="UP000278149"/>
    </source>
</evidence>
<dbReference type="AlphaFoldDB" id="A0A429G3E8"/>
<comment type="similarity">
    <text evidence="1 5">Belongs to the KptA/TPT1 family.</text>
</comment>
<comment type="function">
    <text evidence="4 5">Removes the 2'-phosphate from RNA via an intermediate in which the phosphate is ADP-ribosylated by NAD followed by a presumed transesterification to release the RNA and generate ADP-ribose 1''-2''-cyclic phosphate (APPR&gt;P). May function as an ADP-ribosylase.</text>
</comment>
<dbReference type="InterPro" id="IPR042081">
    <property type="entry name" value="RNA_2'-PTrans_C"/>
</dbReference>
<accession>A0A429G3E8</accession>
<evidence type="ECO:0000256" key="4">
    <source>
        <dbReference type="ARBA" id="ARBA00025212"/>
    </source>
</evidence>
<comment type="caution">
    <text evidence="6">The sequence shown here is derived from an EMBL/GenBank/DDBJ whole genome shotgun (WGS) entry which is preliminary data.</text>
</comment>
<dbReference type="SUPFAM" id="SSF56399">
    <property type="entry name" value="ADP-ribosylation"/>
    <property type="match status" value="1"/>
</dbReference>
<keyword evidence="3 5" id="KW-0520">NAD</keyword>
<sequence>MVKLSKLLSYILRHNPSYIGISLDEKGFSSVTLEEIARRIAEKRGYEWVRPEHILRVVEADEKGRFEVRDGRIRAAYGHSIDVEAGVPVRDVATLYHGTTLRAWRRIREEGIRPGKRKYVHLSPSVEDAFIVARRHGEDVVVLEVDARAMINDGFEIRKAGKVYLVREVPPNYIIGLKIFQEPEG</sequence>
<evidence type="ECO:0000256" key="5">
    <source>
        <dbReference type="HAMAP-Rule" id="MF_00299"/>
    </source>
</evidence>
<evidence type="ECO:0000256" key="3">
    <source>
        <dbReference type="ARBA" id="ARBA00023027"/>
    </source>
</evidence>
<dbReference type="EMBL" id="RCOR01000032">
    <property type="protein sequence ID" value="RSN68265.1"/>
    <property type="molecule type" value="Genomic_DNA"/>
</dbReference>
<dbReference type="GO" id="GO:0006388">
    <property type="term" value="P:tRNA splicing, via endonucleolytic cleavage and ligation"/>
    <property type="evidence" value="ECO:0007669"/>
    <property type="project" value="UniProtKB-UniRule"/>
</dbReference>
<dbReference type="InterPro" id="IPR002745">
    <property type="entry name" value="Ptrans_KptA/Tpt1"/>
</dbReference>
<dbReference type="GO" id="GO:0000215">
    <property type="term" value="F:tRNA 2'-phosphotransferase activity"/>
    <property type="evidence" value="ECO:0007669"/>
    <property type="project" value="TreeGrafter"/>
</dbReference>
<organism evidence="6 7">
    <name type="scientific">Candidatus Korarchaeum cryptofilum</name>
    <dbReference type="NCBI Taxonomy" id="498846"/>
    <lineage>
        <taxon>Archaea</taxon>
        <taxon>Thermoproteota</taxon>
        <taxon>Candidatus Korarchaeia</taxon>
        <taxon>Candidatus Korarchaeales</taxon>
        <taxon>Candidatus Korarchaeaceae</taxon>
        <taxon>Candidatus Korarchaeum</taxon>
    </lineage>
</organism>
<dbReference type="Pfam" id="PF01885">
    <property type="entry name" value="PTS_2-RNA"/>
    <property type="match status" value="1"/>
</dbReference>
<dbReference type="Gene3D" id="1.10.10.970">
    <property type="entry name" value="RNA 2'-phosphotransferase, Tpt1/KptA family, N-terminal domain"/>
    <property type="match status" value="1"/>
</dbReference>
<dbReference type="Gene3D" id="3.20.170.30">
    <property type="match status" value="1"/>
</dbReference>
<reference evidence="6 7" key="1">
    <citation type="submission" date="2018-10" db="EMBL/GenBank/DDBJ databases">
        <title>Co-occurring genomic capacity for anaerobic methane metabolism and dissimilatory sulfite reduction discovered in the Korarchaeota.</title>
        <authorList>
            <person name="Mckay L.J."/>
            <person name="Dlakic M."/>
            <person name="Fields M.W."/>
            <person name="Delmont T.O."/>
            <person name="Eren A.M."/>
            <person name="Jay Z.J."/>
            <person name="Klingelsmith K.B."/>
            <person name="Rusch D.B."/>
            <person name="Inskeep W.P."/>
        </authorList>
    </citation>
    <scope>NUCLEOTIDE SEQUENCE [LARGE SCALE GENOMIC DNA]</scope>
    <source>
        <strain evidence="6 7">WS</strain>
    </source>
</reference>
<proteinExistence type="inferred from homology"/>
<dbReference type="GO" id="GO:0003950">
    <property type="term" value="F:NAD+ poly-ADP-ribosyltransferase activity"/>
    <property type="evidence" value="ECO:0007669"/>
    <property type="project" value="InterPro"/>
</dbReference>
<name>A0A429G3E8_9CREN</name>
<evidence type="ECO:0000313" key="6">
    <source>
        <dbReference type="EMBL" id="RSN68265.1"/>
    </source>
</evidence>
<evidence type="ECO:0000256" key="1">
    <source>
        <dbReference type="ARBA" id="ARBA00009836"/>
    </source>
</evidence>
<gene>
    <name evidence="5" type="primary">kptA</name>
    <name evidence="6" type="ORF">D9Q81_06560</name>
</gene>
<keyword evidence="2 5" id="KW-0808">Transferase</keyword>
<protein>
    <recommendedName>
        <fullName evidence="5">Probable RNA 2'-phosphotransferase</fullName>
        <ecNumber evidence="5">2.7.1.-</ecNumber>
    </recommendedName>
</protein>
<evidence type="ECO:0000256" key="2">
    <source>
        <dbReference type="ARBA" id="ARBA00022679"/>
    </source>
</evidence>
<dbReference type="InterPro" id="IPR042080">
    <property type="entry name" value="RNA_2'-PTrans_N"/>
</dbReference>
<dbReference type="Proteomes" id="UP000278149">
    <property type="component" value="Unassembled WGS sequence"/>
</dbReference>
<dbReference type="PANTHER" id="PTHR12684:SF2">
    <property type="entry name" value="TRNA 2'-PHOSPHOTRANSFERASE 1"/>
    <property type="match status" value="1"/>
</dbReference>
<dbReference type="InterPro" id="IPR022928">
    <property type="entry name" value="RNA_2'-PTrans_KptA"/>
</dbReference>
<dbReference type="EC" id="2.7.1.-" evidence="5"/>